<protein>
    <submittedName>
        <fullName evidence="3">Uncharacterized protein</fullName>
    </submittedName>
</protein>
<dbReference type="RefSeq" id="WP_092703264.1">
    <property type="nucleotide sequence ID" value="NZ_CP042807.1"/>
</dbReference>
<evidence type="ECO:0000313" key="3">
    <source>
        <dbReference type="EMBL" id="SFK76451.1"/>
    </source>
</evidence>
<evidence type="ECO:0000313" key="5">
    <source>
        <dbReference type="Proteomes" id="UP000321807"/>
    </source>
</evidence>
<reference evidence="2 5" key="3">
    <citation type="submission" date="2019-08" db="EMBL/GenBank/DDBJ databases">
        <title>Complete genome sequence of Rhodanobacter glycinis strain T01E-68 isolated from tomato root.</title>
        <authorList>
            <person name="Weon H.-Y."/>
            <person name="Lee S.A."/>
        </authorList>
    </citation>
    <scope>NUCLEOTIDE SEQUENCE [LARGE SCALE GENOMIC DNA]</scope>
    <source>
        <strain evidence="2 5">T01E-68</strain>
    </source>
</reference>
<dbReference type="EMBL" id="FOSR01000006">
    <property type="protein sequence ID" value="SFK76451.1"/>
    <property type="molecule type" value="Genomic_DNA"/>
</dbReference>
<keyword evidence="4" id="KW-1185">Reference proteome</keyword>
<organism evidence="3 4">
    <name type="scientific">Rhodanobacter glycinis</name>
    <dbReference type="NCBI Taxonomy" id="582702"/>
    <lineage>
        <taxon>Bacteria</taxon>
        <taxon>Pseudomonadati</taxon>
        <taxon>Pseudomonadota</taxon>
        <taxon>Gammaproteobacteria</taxon>
        <taxon>Lysobacterales</taxon>
        <taxon>Rhodanobacteraceae</taxon>
        <taxon>Rhodanobacter</taxon>
    </lineage>
</organism>
<accession>A0A1I4C8Q5</accession>
<reference evidence="4" key="2">
    <citation type="submission" date="2016-10" db="EMBL/GenBank/DDBJ databases">
        <authorList>
            <person name="Varghese N."/>
            <person name="Submissions S."/>
        </authorList>
    </citation>
    <scope>NUCLEOTIDE SEQUENCE [LARGE SCALE GENOMIC DNA]</scope>
    <source>
        <strain evidence="4">MO64</strain>
    </source>
</reference>
<dbReference type="AlphaFoldDB" id="A0A1I4C8Q5"/>
<evidence type="ECO:0000313" key="2">
    <source>
        <dbReference type="EMBL" id="QEE24146.1"/>
    </source>
</evidence>
<feature type="chain" id="PRO_5036021403" evidence="1">
    <location>
        <begin position="26"/>
        <end position="175"/>
    </location>
</feature>
<feature type="signal peptide" evidence="1">
    <location>
        <begin position="1"/>
        <end position="25"/>
    </location>
</feature>
<dbReference type="KEGG" id="rgl:CS053_06250"/>
<dbReference type="Proteomes" id="UP000198725">
    <property type="component" value="Unassembled WGS sequence"/>
</dbReference>
<name>A0A1I4C8Q5_9GAMM</name>
<dbReference type="EMBL" id="CP042807">
    <property type="protein sequence ID" value="QEE24146.1"/>
    <property type="molecule type" value="Genomic_DNA"/>
</dbReference>
<sequence length="175" mass="18657">MSLLRHTTILAAALLLAGTATVAHADDVSMADGSVHFTTPANWVDIMQTTGDPEVHVFQVPDPSPTASTSLARITVTVKKVADLDGFNTYRSGADAKARGLTGYQPGVRPADDINGNAYSARENGAQFDYLEYYWFKGDRAIQLRCVRPQQTQAGAAWTAAFDKGCHALAAQLGG</sequence>
<evidence type="ECO:0000313" key="4">
    <source>
        <dbReference type="Proteomes" id="UP000198725"/>
    </source>
</evidence>
<gene>
    <name evidence="2" type="ORF">CS053_06250</name>
    <name evidence="3" type="ORF">SAMN05192579_106123</name>
</gene>
<keyword evidence="1" id="KW-0732">Signal</keyword>
<proteinExistence type="predicted"/>
<reference evidence="3" key="1">
    <citation type="submission" date="2016-10" db="EMBL/GenBank/DDBJ databases">
        <authorList>
            <person name="de Groot N.N."/>
        </authorList>
    </citation>
    <scope>NUCLEOTIDE SEQUENCE [LARGE SCALE GENOMIC DNA]</scope>
    <source>
        <strain evidence="3">MO64</strain>
    </source>
</reference>
<dbReference type="Proteomes" id="UP000321807">
    <property type="component" value="Chromosome"/>
</dbReference>
<evidence type="ECO:0000256" key="1">
    <source>
        <dbReference type="SAM" id="SignalP"/>
    </source>
</evidence>